<keyword evidence="2" id="KW-1185">Reference proteome</keyword>
<dbReference type="Proteomes" id="UP001150942">
    <property type="component" value="Unassembled WGS sequence"/>
</dbReference>
<gene>
    <name evidence="1" type="ORF">N7449_009730</name>
</gene>
<evidence type="ECO:0000313" key="1">
    <source>
        <dbReference type="EMBL" id="KAJ5193588.1"/>
    </source>
</evidence>
<proteinExistence type="predicted"/>
<comment type="caution">
    <text evidence="1">The sequence shown here is derived from an EMBL/GenBank/DDBJ whole genome shotgun (WGS) entry which is preliminary data.</text>
</comment>
<accession>A0A9W9JAN0</accession>
<dbReference type="OrthoDB" id="4368277at2759"/>
<evidence type="ECO:0000313" key="2">
    <source>
        <dbReference type="Proteomes" id="UP001150942"/>
    </source>
</evidence>
<reference evidence="1" key="2">
    <citation type="journal article" date="2023" name="IMA Fungus">
        <title>Comparative genomic study of the Penicillium genus elucidates a diverse pangenome and 15 lateral gene transfer events.</title>
        <authorList>
            <person name="Petersen C."/>
            <person name="Sorensen T."/>
            <person name="Nielsen M.R."/>
            <person name="Sondergaard T.E."/>
            <person name="Sorensen J.L."/>
            <person name="Fitzpatrick D.A."/>
            <person name="Frisvad J.C."/>
            <person name="Nielsen K.L."/>
        </authorList>
    </citation>
    <scope>NUCLEOTIDE SEQUENCE</scope>
    <source>
        <strain evidence="1">IBT 20477</strain>
    </source>
</reference>
<sequence>MWFFIKTIYASYLYGKAYYPKATPELVVGLVVAPPCVETDKNLNTDLARYDLHPGMGPERPEDIWEFGYNNFKVRLNGTCSWERKCLALSG</sequence>
<name>A0A9W9JAN0_9EURO</name>
<dbReference type="AlphaFoldDB" id="A0A9W9JAN0"/>
<organism evidence="1 2">
    <name type="scientific">Penicillium cf. viridicatum</name>
    <dbReference type="NCBI Taxonomy" id="2972119"/>
    <lineage>
        <taxon>Eukaryota</taxon>
        <taxon>Fungi</taxon>
        <taxon>Dikarya</taxon>
        <taxon>Ascomycota</taxon>
        <taxon>Pezizomycotina</taxon>
        <taxon>Eurotiomycetes</taxon>
        <taxon>Eurotiomycetidae</taxon>
        <taxon>Eurotiales</taxon>
        <taxon>Aspergillaceae</taxon>
        <taxon>Penicillium</taxon>
    </lineage>
</organism>
<reference evidence="1" key="1">
    <citation type="submission" date="2022-11" db="EMBL/GenBank/DDBJ databases">
        <authorList>
            <person name="Petersen C."/>
        </authorList>
    </citation>
    <scope>NUCLEOTIDE SEQUENCE</scope>
    <source>
        <strain evidence="1">IBT 20477</strain>
    </source>
</reference>
<dbReference type="EMBL" id="JAPQKQ010000006">
    <property type="protein sequence ID" value="KAJ5193588.1"/>
    <property type="molecule type" value="Genomic_DNA"/>
</dbReference>
<protein>
    <submittedName>
        <fullName evidence="1">Uncharacterized protein</fullName>
    </submittedName>
</protein>